<dbReference type="Pfam" id="PF04266">
    <property type="entry name" value="ASCH"/>
    <property type="match status" value="1"/>
</dbReference>
<reference evidence="2 3" key="1">
    <citation type="journal article" date="2011" name="Curr. Microbiol.">
        <title>Luteibacter jiangsuensis sp. nov.: a methamidophos-degrading bacterium isolated from a methamidophos-manufacturing factory.</title>
        <authorList>
            <person name="Wang L."/>
            <person name="Wang G.L."/>
            <person name="Li S.P."/>
            <person name="Jiang J.D."/>
        </authorList>
    </citation>
    <scope>NUCLEOTIDE SEQUENCE [LARGE SCALE GENOMIC DNA]</scope>
    <source>
        <strain evidence="2 3">CGMCC 1.10133</strain>
    </source>
</reference>
<evidence type="ECO:0000259" key="1">
    <source>
        <dbReference type="SMART" id="SM01022"/>
    </source>
</evidence>
<keyword evidence="3" id="KW-1185">Reference proteome</keyword>
<feature type="domain" description="ASCH" evidence="1">
    <location>
        <begin position="5"/>
        <end position="99"/>
    </location>
</feature>
<dbReference type="SUPFAM" id="SSF88697">
    <property type="entry name" value="PUA domain-like"/>
    <property type="match status" value="1"/>
</dbReference>
<dbReference type="SMART" id="SM01022">
    <property type="entry name" value="ASCH"/>
    <property type="match status" value="1"/>
</dbReference>
<gene>
    <name evidence="2" type="ORF">HBF26_09440</name>
</gene>
<dbReference type="InterPro" id="IPR007374">
    <property type="entry name" value="ASCH_domain"/>
</dbReference>
<proteinExistence type="predicted"/>
<protein>
    <submittedName>
        <fullName evidence="2">ASCH domain-containing protein</fullName>
    </submittedName>
</protein>
<name>A0ABX0Q3L0_9GAMM</name>
<evidence type="ECO:0000313" key="3">
    <source>
        <dbReference type="Proteomes" id="UP001429601"/>
    </source>
</evidence>
<dbReference type="EMBL" id="JAAQQR010000003">
    <property type="protein sequence ID" value="NID05108.1"/>
    <property type="molecule type" value="Genomic_DNA"/>
</dbReference>
<accession>A0ABX0Q3L0</accession>
<evidence type="ECO:0000313" key="2">
    <source>
        <dbReference type="EMBL" id="NID05108.1"/>
    </source>
</evidence>
<comment type="caution">
    <text evidence="2">The sequence shown here is derived from an EMBL/GenBank/DDBJ whole genome shotgun (WGS) entry which is preliminary data.</text>
</comment>
<organism evidence="2 3">
    <name type="scientific">Luteibacter jiangsuensis</name>
    <dbReference type="NCBI Taxonomy" id="637577"/>
    <lineage>
        <taxon>Bacteria</taxon>
        <taxon>Pseudomonadati</taxon>
        <taxon>Pseudomonadota</taxon>
        <taxon>Gammaproteobacteria</taxon>
        <taxon>Lysobacterales</taxon>
        <taxon>Rhodanobacteraceae</taxon>
        <taxon>Luteibacter</taxon>
    </lineage>
</organism>
<dbReference type="Gene3D" id="2.30.130.30">
    <property type="entry name" value="Hypothetical protein"/>
    <property type="match status" value="1"/>
</dbReference>
<dbReference type="InterPro" id="IPR015947">
    <property type="entry name" value="PUA-like_sf"/>
</dbReference>
<sequence>MQVLLSIHPEHADKILSGEKRFEFRKSIFKNPAVTRVLIYATMPVGKVIGDFEIGGVIDGRPTKVWESTKAHAGISREFFRSYFNGRERAVAIEVRNPRRFESPRGLDEVERGMVAPQSFRYVDPLVSANWQAICGGNNLLE</sequence>
<dbReference type="Proteomes" id="UP001429601">
    <property type="component" value="Unassembled WGS sequence"/>
</dbReference>